<dbReference type="AlphaFoldDB" id="A0A3P1AJS0"/>
<evidence type="ECO:0000313" key="2">
    <source>
        <dbReference type="Proteomes" id="UP000268372"/>
    </source>
</evidence>
<comment type="caution">
    <text evidence="1">The sequence shown here is derived from an EMBL/GenBank/DDBJ whole genome shotgun (WGS) entry which is preliminary data.</text>
</comment>
<proteinExistence type="predicted"/>
<organism evidence="1 2">
    <name type="scientific">Paenimyroides viscosum</name>
    <dbReference type="NCBI Taxonomy" id="2488729"/>
    <lineage>
        <taxon>Bacteria</taxon>
        <taxon>Pseudomonadati</taxon>
        <taxon>Bacteroidota</taxon>
        <taxon>Flavobacteriia</taxon>
        <taxon>Flavobacteriales</taxon>
        <taxon>Flavobacteriaceae</taxon>
        <taxon>Paenimyroides</taxon>
    </lineage>
</organism>
<dbReference type="OrthoDB" id="1114455at2"/>
<protein>
    <submittedName>
        <fullName evidence="1">Type IX secretion system membrane protein PorP/SprF</fullName>
    </submittedName>
</protein>
<dbReference type="InterPro" id="IPR019861">
    <property type="entry name" value="PorP/SprF_Bacteroidetes"/>
</dbReference>
<dbReference type="EMBL" id="RQTJ01000070">
    <property type="protein sequence ID" value="RRA89261.1"/>
    <property type="molecule type" value="Genomic_DNA"/>
</dbReference>
<dbReference type="Proteomes" id="UP000268372">
    <property type="component" value="Unassembled WGS sequence"/>
</dbReference>
<reference evidence="1 2" key="1">
    <citation type="submission" date="2018-11" db="EMBL/GenBank/DDBJ databases">
        <title>Flavobacterium sp. nov., YIM 102796 draft genome.</title>
        <authorList>
            <person name="Li G."/>
            <person name="Jiang Y."/>
        </authorList>
    </citation>
    <scope>NUCLEOTIDE SEQUENCE [LARGE SCALE GENOMIC DNA]</scope>
    <source>
        <strain evidence="1 2">YIM 102796</strain>
    </source>
</reference>
<accession>A0A3P1AJS0</accession>
<dbReference type="Pfam" id="PF11751">
    <property type="entry name" value="PorP_SprF"/>
    <property type="match status" value="1"/>
</dbReference>
<gene>
    <name evidence="1" type="ORF">EG242_14660</name>
</gene>
<sequence>MTYNPNDPNFQNDISAQFTPNIGAGIYWHNSKSYLGLSIPNFLETTRYDDNIQSTMRTTMSYYLIGGHVFELNPMLKFKPAFLLKATNGAPLQADVTANFLISNKFTVGAAYRLDAAWSGLLGFQATDGLFIGYSYDAETTKLANYNNGSHEIFVRFELFNKYRRINTGRFF</sequence>
<name>A0A3P1AJS0_9FLAO</name>
<dbReference type="NCBIfam" id="TIGR03519">
    <property type="entry name" value="T9SS_PorP_fam"/>
    <property type="match status" value="1"/>
</dbReference>
<keyword evidence="2" id="KW-1185">Reference proteome</keyword>
<evidence type="ECO:0000313" key="1">
    <source>
        <dbReference type="EMBL" id="RRA89261.1"/>
    </source>
</evidence>